<dbReference type="SUPFAM" id="SSF54637">
    <property type="entry name" value="Thioesterase/thiol ester dehydrase-isomerase"/>
    <property type="match status" value="1"/>
</dbReference>
<dbReference type="PROSITE" id="PS50081">
    <property type="entry name" value="ZF_DAG_PE_2"/>
    <property type="match status" value="1"/>
</dbReference>
<evidence type="ECO:0000256" key="2">
    <source>
        <dbReference type="ARBA" id="ARBA00022737"/>
    </source>
</evidence>
<dbReference type="Gene3D" id="3.30.60.20">
    <property type="match status" value="1"/>
</dbReference>
<evidence type="ECO:0000256" key="3">
    <source>
        <dbReference type="ARBA" id="ARBA00022833"/>
    </source>
</evidence>
<evidence type="ECO:0000256" key="4">
    <source>
        <dbReference type="SAM" id="MobiDB-lite"/>
    </source>
</evidence>
<dbReference type="InterPro" id="IPR054483">
    <property type="entry name" value="DC1-like_CT"/>
</dbReference>
<dbReference type="Gene3D" id="1.20.1280.50">
    <property type="match status" value="1"/>
</dbReference>
<keyword evidence="2" id="KW-0677">Repeat</keyword>
<feature type="compositionally biased region" description="Basic and acidic residues" evidence="4">
    <location>
        <begin position="177"/>
        <end position="196"/>
    </location>
</feature>
<keyword evidence="7" id="KW-1185">Reference proteome</keyword>
<dbReference type="Pfam" id="PF07734">
    <property type="entry name" value="FBA_1"/>
    <property type="match status" value="2"/>
</dbReference>
<protein>
    <recommendedName>
        <fullName evidence="5">Phorbol-ester/DAG-type domain-containing protein</fullName>
    </recommendedName>
</protein>
<dbReference type="SUPFAM" id="SSF81383">
    <property type="entry name" value="F-box domain"/>
    <property type="match status" value="2"/>
</dbReference>
<evidence type="ECO:0000259" key="5">
    <source>
        <dbReference type="PROSITE" id="PS50081"/>
    </source>
</evidence>
<gene>
    <name evidence="6" type="ORF">HID58_019419</name>
</gene>
<feature type="domain" description="Phorbol-ester/DAG-type" evidence="5">
    <location>
        <begin position="629"/>
        <end position="675"/>
    </location>
</feature>
<dbReference type="InterPro" id="IPR006527">
    <property type="entry name" value="F-box-assoc_dom_typ1"/>
</dbReference>
<proteinExistence type="predicted"/>
<dbReference type="Pfam" id="PF20791">
    <property type="entry name" value="Acyl-ACP_TE_C"/>
    <property type="match status" value="1"/>
</dbReference>
<dbReference type="Pfam" id="PF00646">
    <property type="entry name" value="F-box"/>
    <property type="match status" value="2"/>
</dbReference>
<dbReference type="InterPro" id="IPR029069">
    <property type="entry name" value="HotDog_dom_sf"/>
</dbReference>
<name>A0ABQ8DCT7_BRANA</name>
<dbReference type="PANTHER" id="PTHR32410:SF154">
    <property type="entry name" value="CHP-RICH ZINC FINGER PROTEIN-LIKE-RELATED"/>
    <property type="match status" value="1"/>
</dbReference>
<organism evidence="6 7">
    <name type="scientific">Brassica napus</name>
    <name type="common">Rape</name>
    <dbReference type="NCBI Taxonomy" id="3708"/>
    <lineage>
        <taxon>Eukaryota</taxon>
        <taxon>Viridiplantae</taxon>
        <taxon>Streptophyta</taxon>
        <taxon>Embryophyta</taxon>
        <taxon>Tracheophyta</taxon>
        <taxon>Spermatophyta</taxon>
        <taxon>Magnoliopsida</taxon>
        <taxon>eudicotyledons</taxon>
        <taxon>Gunneridae</taxon>
        <taxon>Pentapetalae</taxon>
        <taxon>rosids</taxon>
        <taxon>malvids</taxon>
        <taxon>Brassicales</taxon>
        <taxon>Brassicaceae</taxon>
        <taxon>Brassiceae</taxon>
        <taxon>Brassica</taxon>
    </lineage>
</organism>
<dbReference type="SUPFAM" id="SSF57889">
    <property type="entry name" value="Cysteine-rich domain"/>
    <property type="match status" value="5"/>
</dbReference>
<dbReference type="InterPro" id="IPR036047">
    <property type="entry name" value="F-box-like_dom_sf"/>
</dbReference>
<dbReference type="InterPro" id="IPR049427">
    <property type="entry name" value="Acyl-ACP_TE_C"/>
</dbReference>
<feature type="region of interest" description="Disordered" evidence="4">
    <location>
        <begin position="174"/>
        <end position="202"/>
    </location>
</feature>
<keyword evidence="1" id="KW-0479">Metal-binding</keyword>
<dbReference type="Proteomes" id="UP000824890">
    <property type="component" value="Unassembled WGS sequence"/>
</dbReference>
<comment type="caution">
    <text evidence="6">The sequence shown here is derived from an EMBL/GenBank/DDBJ whole genome shotgun (WGS) entry which is preliminary data.</text>
</comment>
<accession>A0ABQ8DCT7</accession>
<dbReference type="CDD" id="cd22157">
    <property type="entry name" value="F-box_AtFBW1-like"/>
    <property type="match status" value="1"/>
</dbReference>
<dbReference type="Gene3D" id="3.10.129.10">
    <property type="entry name" value="Hotdog Thioesterase"/>
    <property type="match status" value="1"/>
</dbReference>
<dbReference type="EMBL" id="JAGKQM010000005">
    <property type="protein sequence ID" value="KAH0927163.1"/>
    <property type="molecule type" value="Genomic_DNA"/>
</dbReference>
<dbReference type="InterPro" id="IPR002219">
    <property type="entry name" value="PKC_DAG/PE"/>
</dbReference>
<keyword evidence="3" id="KW-0862">Zinc</keyword>
<dbReference type="SMART" id="SM00256">
    <property type="entry name" value="FBOX"/>
    <property type="match status" value="2"/>
</dbReference>
<evidence type="ECO:0000256" key="1">
    <source>
        <dbReference type="ARBA" id="ARBA00022723"/>
    </source>
</evidence>
<dbReference type="InterPro" id="IPR001810">
    <property type="entry name" value="F-box_dom"/>
</dbReference>
<dbReference type="InterPro" id="IPR053192">
    <property type="entry name" value="Vacuole_Formation_Reg"/>
</dbReference>
<evidence type="ECO:0000313" key="6">
    <source>
        <dbReference type="EMBL" id="KAH0927163.1"/>
    </source>
</evidence>
<sequence length="1143" mass="129153">MTMISKLSTELVEEILSRVPMTSMRSVRCTCRNWNTICKDATFTKKHLSQTRTSKGEILTVVMMNCSLHLMRVNLQRGGLDHPTIKTTYSVILSSVGGEQQQLAVLFNTGGSFVVDEENAAVVVFDEGKNVEKPTRNTAYIVGFGESSYFREVDLGKITSGKEGFPHACSYVPSSVEESKGGDEPMERCGDDRGRGDSVSNGGRSSQIFCRGDVVEIETWCQSEGRIGTRRDWILKDIANAEVTGRATRLAFPEEENNRSLKKIPTLEDLAKYSIIGLKPRRADLDMNHHVNNFTYIGWILEVSVIIRRECQQDDVVDSLTTSKNGSATSGTQSHNDSQFLSGDGQEINCGTTLKGDCCRRFESLSAGYYCKICDTFVHKKCGDEISEFIDHPSHPKHTLWRRCRPVFHVDCVWHPPVPLKHPTEVNHSYHSLHPLKLLTGEPPDYSDGKCRLCGVRIDKEMFYHCLYCNFTLDMRCVLNPPTQSLVDLKAHDHQLTLLPRLDSFTCNACGLKGDRSPYACFHCGFMIHQECLGLPRLININRHDHRISRTSVLGVVNSVCGFCRKKVDWTCGGFSCQRCPNYVIHSKCATRKDVWNGKELEGVSEEEEDIEPYVVIDDNTIQHFSHKEHHLRFHESNIMYEEKKWCSACSRPIGLQSFYECMDCDFSLHQNCAKCPKKRWHVLHNERLTLVTNMEIHVFPCNGCKRMSAGFRFKHGDKNLDVLCGSVSEPFVHPSHPHHPLYYIPMEKEDLCSGCNSWEYCVLRCIEGDCGYELCFKCATLPQVVKHIVDDQPLQLCYGEEEASGKYWCDICEKETNSNNWFYTCKDHLASLHTKCVLGDFAGLMPRSVVTFWGISFAVVLNNSVTRPFCRECKSRCMYPINLKFLGTSETYICSNDCAFSMFFAVDMGPLTGFRFNTGKNVEKPTRNAAYIVGFGESSYFREVDLGKITTGKEGFPHACSYVPMAGAMGNIGQGSTNKRDLLEDILSRVPKTSLIKLRSTCKKWNTLSKDETFTKKHLAQSPPRTSKGEILAIVLINCSLRLMSVNLNDCDHPSIKLTDEVTLSSVGEEQLAVLFQNLHTYEMEFFSGGSFLIDEERRVVVVFDGDKNVSETSRNTAYFIGEDDYFKEVDLGEVTTCEVCI</sequence>
<dbReference type="Pfam" id="PF03107">
    <property type="entry name" value="C1_2"/>
    <property type="match status" value="5"/>
</dbReference>
<dbReference type="PANTHER" id="PTHR32410">
    <property type="entry name" value="CYSTEINE/HISTIDINE-RICH C1 DOMAIN FAMILY PROTEIN"/>
    <property type="match status" value="1"/>
</dbReference>
<reference evidence="6 7" key="1">
    <citation type="submission" date="2021-05" db="EMBL/GenBank/DDBJ databases">
        <title>Genome Assembly of Synthetic Allotetraploid Brassica napus Reveals Homoeologous Exchanges between Subgenomes.</title>
        <authorList>
            <person name="Davis J.T."/>
        </authorList>
    </citation>
    <scope>NUCLEOTIDE SEQUENCE [LARGE SCALE GENOMIC DNA]</scope>
    <source>
        <strain evidence="7">cv. Da-Ae</strain>
        <tissue evidence="6">Seedling</tissue>
    </source>
</reference>
<dbReference type="Pfam" id="PF22926">
    <property type="entry name" value="C1-like_CT"/>
    <property type="match status" value="1"/>
</dbReference>
<dbReference type="InterPro" id="IPR004146">
    <property type="entry name" value="DC1"/>
</dbReference>
<dbReference type="InterPro" id="IPR046349">
    <property type="entry name" value="C1-like_sf"/>
</dbReference>
<evidence type="ECO:0000313" key="7">
    <source>
        <dbReference type="Proteomes" id="UP000824890"/>
    </source>
</evidence>